<feature type="region of interest" description="Disordered" evidence="1">
    <location>
        <begin position="110"/>
        <end position="182"/>
    </location>
</feature>
<proteinExistence type="predicted"/>
<dbReference type="EMBL" id="KV454015">
    <property type="protein sequence ID" value="ODV94868.1"/>
    <property type="molecule type" value="Genomic_DNA"/>
</dbReference>
<evidence type="ECO:0000313" key="2">
    <source>
        <dbReference type="EMBL" id="ODV94868.1"/>
    </source>
</evidence>
<dbReference type="Proteomes" id="UP000094236">
    <property type="component" value="Unassembled WGS sequence"/>
</dbReference>
<evidence type="ECO:0000313" key="3">
    <source>
        <dbReference type="Proteomes" id="UP000094236"/>
    </source>
</evidence>
<evidence type="ECO:0000256" key="1">
    <source>
        <dbReference type="SAM" id="MobiDB-lite"/>
    </source>
</evidence>
<organism evidence="2 3">
    <name type="scientific">Pachysolen tannophilus NRRL Y-2460</name>
    <dbReference type="NCBI Taxonomy" id="669874"/>
    <lineage>
        <taxon>Eukaryota</taxon>
        <taxon>Fungi</taxon>
        <taxon>Dikarya</taxon>
        <taxon>Ascomycota</taxon>
        <taxon>Saccharomycotina</taxon>
        <taxon>Pichiomycetes</taxon>
        <taxon>Pachysolenaceae</taxon>
        <taxon>Pachysolen</taxon>
    </lineage>
</organism>
<accession>A0A1E4TT62</accession>
<feature type="compositionally biased region" description="Low complexity" evidence="1">
    <location>
        <begin position="110"/>
        <end position="132"/>
    </location>
</feature>
<keyword evidence="3" id="KW-1185">Reference proteome</keyword>
<feature type="compositionally biased region" description="Basic and acidic residues" evidence="1">
    <location>
        <begin position="134"/>
        <end position="143"/>
    </location>
</feature>
<reference evidence="3" key="1">
    <citation type="submission" date="2016-05" db="EMBL/GenBank/DDBJ databases">
        <title>Comparative genomics of biotechnologically important yeasts.</title>
        <authorList>
            <consortium name="DOE Joint Genome Institute"/>
            <person name="Riley R."/>
            <person name="Haridas S."/>
            <person name="Wolfe K.H."/>
            <person name="Lopes M.R."/>
            <person name="Hittinger C.T."/>
            <person name="Goker M."/>
            <person name="Salamov A."/>
            <person name="Wisecaver J."/>
            <person name="Long T.M."/>
            <person name="Aerts A.L."/>
            <person name="Barry K."/>
            <person name="Choi C."/>
            <person name="Clum A."/>
            <person name="Coughlan A.Y."/>
            <person name="Deshpande S."/>
            <person name="Douglass A.P."/>
            <person name="Hanson S.J."/>
            <person name="Klenk H.-P."/>
            <person name="Labutti K."/>
            <person name="Lapidus A."/>
            <person name="Lindquist E."/>
            <person name="Lipzen A."/>
            <person name="Meier-Kolthoff J.P."/>
            <person name="Ohm R.A."/>
            <person name="Otillar R.P."/>
            <person name="Pangilinan J."/>
            <person name="Peng Y."/>
            <person name="Rokas A."/>
            <person name="Rosa C.A."/>
            <person name="Scheuner C."/>
            <person name="Sibirny A.A."/>
            <person name="Slot J.C."/>
            <person name="Stielow J.B."/>
            <person name="Sun H."/>
            <person name="Kurtzman C.P."/>
            <person name="Blackwell M."/>
            <person name="Grigoriev I.V."/>
            <person name="Jeffries T.W."/>
        </authorList>
    </citation>
    <scope>NUCLEOTIDE SEQUENCE [LARGE SCALE GENOMIC DNA]</scope>
    <source>
        <strain evidence="3">NRRL Y-2460</strain>
    </source>
</reference>
<sequence length="182" mass="20588">MQQGNEAIGTDGNIEHIHQELFDKTQECLDLKKKLLIAEQDLIAEQQRNLQLKKDLHEKQKIISFLQKGKQSAISMSIDENEKQSDQLPALQQEQDVSNVELSLREKLQNFTNSPNSPNTNSGSSTIPSSNSKVLERQNKKIESNNINSTPTSAKVTKNKKSKTVFRTFDPSKLVQKKNIET</sequence>
<protein>
    <submittedName>
        <fullName evidence="2">Uncharacterized protein</fullName>
    </submittedName>
</protein>
<dbReference type="AlphaFoldDB" id="A0A1E4TT62"/>
<feature type="compositionally biased region" description="Polar residues" evidence="1">
    <location>
        <begin position="144"/>
        <end position="156"/>
    </location>
</feature>
<name>A0A1E4TT62_PACTA</name>
<gene>
    <name evidence="2" type="ORF">PACTADRAFT_50722</name>
</gene>